<dbReference type="GO" id="GO:0005739">
    <property type="term" value="C:mitochondrion"/>
    <property type="evidence" value="ECO:0007669"/>
    <property type="project" value="GOC"/>
</dbReference>
<dbReference type="EMBL" id="JAGMVJ010000033">
    <property type="protein sequence ID" value="KAH7067936.1"/>
    <property type="molecule type" value="Genomic_DNA"/>
</dbReference>
<evidence type="ECO:0000313" key="3">
    <source>
        <dbReference type="EMBL" id="KAH7067936.1"/>
    </source>
</evidence>
<protein>
    <submittedName>
        <fullName evidence="3">NADH-ubiquinone oxidoreductase</fullName>
    </submittedName>
</protein>
<name>A0A8K0QRH7_9PLEO</name>
<dbReference type="InterPro" id="IPR019401">
    <property type="entry name" value="Znf_CHCC"/>
</dbReference>
<dbReference type="Pfam" id="PF10276">
    <property type="entry name" value="zf-CHCC"/>
    <property type="match status" value="1"/>
</dbReference>
<dbReference type="AlphaFoldDB" id="A0A8K0QRH7"/>
<evidence type="ECO:0000256" key="1">
    <source>
        <dbReference type="SAM" id="MobiDB-lite"/>
    </source>
</evidence>
<dbReference type="Proteomes" id="UP000813461">
    <property type="component" value="Unassembled WGS sequence"/>
</dbReference>
<reference evidence="3" key="1">
    <citation type="journal article" date="2021" name="Nat. Commun.">
        <title>Genetic determinants of endophytism in the Arabidopsis root mycobiome.</title>
        <authorList>
            <person name="Mesny F."/>
            <person name="Miyauchi S."/>
            <person name="Thiergart T."/>
            <person name="Pickel B."/>
            <person name="Atanasova L."/>
            <person name="Karlsson M."/>
            <person name="Huettel B."/>
            <person name="Barry K.W."/>
            <person name="Haridas S."/>
            <person name="Chen C."/>
            <person name="Bauer D."/>
            <person name="Andreopoulos W."/>
            <person name="Pangilinan J."/>
            <person name="LaButti K."/>
            <person name="Riley R."/>
            <person name="Lipzen A."/>
            <person name="Clum A."/>
            <person name="Drula E."/>
            <person name="Henrissat B."/>
            <person name="Kohler A."/>
            <person name="Grigoriev I.V."/>
            <person name="Martin F.M."/>
            <person name="Hacquard S."/>
        </authorList>
    </citation>
    <scope>NUCLEOTIDE SEQUENCE</scope>
    <source>
        <strain evidence="3">MPI-SDFR-AT-0120</strain>
    </source>
</reference>
<gene>
    <name evidence="3" type="ORF">FB567DRAFT_541479</name>
</gene>
<keyword evidence="4" id="KW-1185">Reference proteome</keyword>
<feature type="domain" description="Zinc finger CHCC-type" evidence="2">
    <location>
        <begin position="132"/>
        <end position="167"/>
    </location>
</feature>
<accession>A0A8K0QRH7</accession>
<dbReference type="PANTHER" id="PTHR13156">
    <property type="entry name" value="NADH-UBIQUINONE OXIDOREDUCTASE 13 KD-A SUBUNIT"/>
    <property type="match status" value="1"/>
</dbReference>
<dbReference type="FunFam" id="2.60.260.40:FF:000003">
    <property type="entry name" value="NADH dehydrogenase [ubiquinone] iron-sulfur protein 6, mitochondrial"/>
    <property type="match status" value="1"/>
</dbReference>
<dbReference type="GO" id="GO:0006120">
    <property type="term" value="P:mitochondrial electron transport, NADH to ubiquinone"/>
    <property type="evidence" value="ECO:0007669"/>
    <property type="project" value="TreeGrafter"/>
</dbReference>
<dbReference type="OrthoDB" id="307899at2759"/>
<dbReference type="Gene3D" id="2.60.260.40">
    <property type="entry name" value="q5lls5 like domains"/>
    <property type="match status" value="1"/>
</dbReference>
<sequence>MLLRTLRRNPRALRAPSTLLRAYVSTATSSNQVPANDPVSRDAKPNVSETNAVPTSSEGSFDKVLQESVTDAEKMRTTQAPNYKGIWSTSQQPREVAMSGPRFEQTIIEDQPRPYAAIELIHRQPVRWTHERVVSCDGGGGPLGHPRIFINTDKPEICWCTYCGLPFAHEHHRAHLESLPAEELGFPLEPTGHPAEVGETQRVTDEPLGQR</sequence>
<organism evidence="3 4">
    <name type="scientific">Paraphoma chrysanthemicola</name>
    <dbReference type="NCBI Taxonomy" id="798071"/>
    <lineage>
        <taxon>Eukaryota</taxon>
        <taxon>Fungi</taxon>
        <taxon>Dikarya</taxon>
        <taxon>Ascomycota</taxon>
        <taxon>Pezizomycotina</taxon>
        <taxon>Dothideomycetes</taxon>
        <taxon>Pleosporomycetidae</taxon>
        <taxon>Pleosporales</taxon>
        <taxon>Pleosporineae</taxon>
        <taxon>Phaeosphaeriaceae</taxon>
        <taxon>Paraphoma</taxon>
    </lineage>
</organism>
<feature type="region of interest" description="Disordered" evidence="1">
    <location>
        <begin position="28"/>
        <end position="63"/>
    </location>
</feature>
<evidence type="ECO:0000259" key="2">
    <source>
        <dbReference type="Pfam" id="PF10276"/>
    </source>
</evidence>
<feature type="region of interest" description="Disordered" evidence="1">
    <location>
        <begin position="184"/>
        <end position="211"/>
    </location>
</feature>
<proteinExistence type="predicted"/>
<dbReference type="PANTHER" id="PTHR13156:SF0">
    <property type="entry name" value="NADH DEHYDROGENASE [UBIQUINONE] IRON-SULFUR PROTEIN 6, MITOCHONDRIAL"/>
    <property type="match status" value="1"/>
</dbReference>
<feature type="compositionally biased region" description="Polar residues" evidence="1">
    <location>
        <begin position="47"/>
        <end position="59"/>
    </location>
</feature>
<comment type="caution">
    <text evidence="3">The sequence shown here is derived from an EMBL/GenBank/DDBJ whole genome shotgun (WGS) entry which is preliminary data.</text>
</comment>
<evidence type="ECO:0000313" key="4">
    <source>
        <dbReference type="Proteomes" id="UP000813461"/>
    </source>
</evidence>